<dbReference type="EC" id="3.6.1.31" evidence="16"/>
<dbReference type="InterPro" id="IPR021130">
    <property type="entry name" value="PRib-ATP_PPHydrolase-like"/>
</dbReference>
<evidence type="ECO:0000256" key="3">
    <source>
        <dbReference type="ARBA" id="ARBA00004496"/>
    </source>
</evidence>
<dbReference type="NCBIfam" id="TIGR03188">
    <property type="entry name" value="histidine_hisI"/>
    <property type="match status" value="1"/>
</dbReference>
<evidence type="ECO:0000256" key="15">
    <source>
        <dbReference type="ARBA" id="ARBA00023268"/>
    </source>
</evidence>
<dbReference type="PANTHER" id="PTHR42945">
    <property type="entry name" value="HISTIDINE BIOSYNTHESIS BIFUNCTIONAL PROTEIN"/>
    <property type="match status" value="1"/>
</dbReference>
<evidence type="ECO:0000256" key="9">
    <source>
        <dbReference type="ARBA" id="ARBA00022605"/>
    </source>
</evidence>
<protein>
    <recommendedName>
        <fullName evidence="16">Histidine biosynthesis bifunctional protein HisIE</fullName>
    </recommendedName>
    <domain>
        <recommendedName>
            <fullName evidence="16">Phosphoribosyl-AMP cyclohydrolase</fullName>
            <shortName evidence="16">PRA-CH</shortName>
            <ecNumber evidence="16">3.5.4.19</ecNumber>
        </recommendedName>
    </domain>
    <domain>
        <recommendedName>
            <fullName evidence="16">Phosphoribosyl-ATP pyrophosphatase</fullName>
            <shortName evidence="16">PRA-PH</shortName>
            <ecNumber evidence="16">3.6.1.31</ecNumber>
        </recommendedName>
    </domain>
</protein>
<evidence type="ECO:0000256" key="16">
    <source>
        <dbReference type="HAMAP-Rule" id="MF_01019"/>
    </source>
</evidence>
<evidence type="ECO:0000256" key="10">
    <source>
        <dbReference type="ARBA" id="ARBA00022741"/>
    </source>
</evidence>
<feature type="region of interest" description="Phosphoribosyl-ATP pyrophosphohydrolase" evidence="16">
    <location>
        <begin position="115"/>
        <end position="212"/>
    </location>
</feature>
<dbReference type="CDD" id="cd11534">
    <property type="entry name" value="NTP-PPase_HisIE_like"/>
    <property type="match status" value="1"/>
</dbReference>
<dbReference type="InterPro" id="IPR008179">
    <property type="entry name" value="HisE"/>
</dbReference>
<proteinExistence type="inferred from homology"/>
<evidence type="ECO:0000256" key="4">
    <source>
        <dbReference type="ARBA" id="ARBA00005169"/>
    </source>
</evidence>
<organism evidence="18 19">
    <name type="scientific">Aquella oligotrophica</name>
    <dbReference type="NCBI Taxonomy" id="2067065"/>
    <lineage>
        <taxon>Bacteria</taxon>
        <taxon>Pseudomonadati</taxon>
        <taxon>Pseudomonadota</taxon>
        <taxon>Betaproteobacteria</taxon>
        <taxon>Neisseriales</taxon>
        <taxon>Neisseriaceae</taxon>
        <taxon>Aquella</taxon>
    </lineage>
</organism>
<dbReference type="FunFam" id="3.10.20.810:FF:000001">
    <property type="entry name" value="Histidine biosynthesis bifunctional protein HisIE"/>
    <property type="match status" value="1"/>
</dbReference>
<evidence type="ECO:0000313" key="19">
    <source>
        <dbReference type="Proteomes" id="UP000236655"/>
    </source>
</evidence>
<dbReference type="NCBIfam" id="NF002747">
    <property type="entry name" value="PRK02759.1"/>
    <property type="match status" value="1"/>
</dbReference>
<dbReference type="Pfam" id="PF01503">
    <property type="entry name" value="PRA-PH"/>
    <property type="match status" value="1"/>
</dbReference>
<keyword evidence="8 16" id="KW-0963">Cytoplasm</keyword>
<dbReference type="GO" id="GO:0004636">
    <property type="term" value="F:phosphoribosyl-ATP diphosphatase activity"/>
    <property type="evidence" value="ECO:0007669"/>
    <property type="project" value="UniProtKB-UniRule"/>
</dbReference>
<keyword evidence="19" id="KW-1185">Reference proteome</keyword>
<feature type="region of interest" description="Phosphoribosyl-AMP cyclohydrolase" evidence="16">
    <location>
        <begin position="1"/>
        <end position="114"/>
    </location>
</feature>
<evidence type="ECO:0000256" key="2">
    <source>
        <dbReference type="ARBA" id="ARBA00001460"/>
    </source>
</evidence>
<evidence type="ECO:0000256" key="14">
    <source>
        <dbReference type="ARBA" id="ARBA00023102"/>
    </source>
</evidence>
<dbReference type="GO" id="GO:0004635">
    <property type="term" value="F:phosphoribosyl-AMP cyclohydrolase activity"/>
    <property type="evidence" value="ECO:0007669"/>
    <property type="project" value="UniProtKB-UniRule"/>
</dbReference>
<dbReference type="RefSeq" id="WP_102950298.1">
    <property type="nucleotide sequence ID" value="NZ_CP024847.1"/>
</dbReference>
<dbReference type="GO" id="GO:0005737">
    <property type="term" value="C:cytoplasm"/>
    <property type="evidence" value="ECO:0007669"/>
    <property type="project" value="UniProtKB-SubCell"/>
</dbReference>
<comment type="pathway">
    <text evidence="5 16">Amino-acid biosynthesis; L-histidine biosynthesis; L-histidine from 5-phospho-alpha-D-ribose 1-diphosphate: step 2/9.</text>
</comment>
<evidence type="ECO:0000256" key="7">
    <source>
        <dbReference type="ARBA" id="ARBA00008299"/>
    </source>
</evidence>
<dbReference type="Gene3D" id="1.10.287.1080">
    <property type="entry name" value="MazG-like"/>
    <property type="match status" value="1"/>
</dbReference>
<dbReference type="InterPro" id="IPR038019">
    <property type="entry name" value="PRib_AMP_CycHydrolase_sf"/>
</dbReference>
<reference evidence="19" key="1">
    <citation type="submission" date="2017-11" db="EMBL/GenBank/DDBJ databases">
        <authorList>
            <person name="Chan K.G."/>
            <person name="Lee L.S."/>
        </authorList>
    </citation>
    <scope>NUCLEOTIDE SEQUENCE [LARGE SCALE GENOMIC DNA]</scope>
    <source>
        <strain evidence="19">DSM 100970</strain>
    </source>
</reference>
<dbReference type="EC" id="3.5.4.19" evidence="16"/>
<dbReference type="UniPathway" id="UPA00031">
    <property type="reaction ID" value="UER00007"/>
</dbReference>
<sequence length="212" mass="23623">MIENLDSIDFSKSADGLIPAVIQDNATLQVLMLGYMNKESLQETLTTKKVTFYSRSKERLWVKGETSENYLLLDDIFIDCDNDTILVMATPCGPTCHTGSVSCFNSQKTPGLSYLGLLDKVIQERIKNPSENSYTHKLISRGLNKVAQKVGEEAVEVVIAALAESREEYLGEMTDLLYHSLILLHAQGLSLDDVAEVIAKRHQEKTDKKSSH</sequence>
<dbReference type="Pfam" id="PF01502">
    <property type="entry name" value="PRA-CH"/>
    <property type="match status" value="1"/>
</dbReference>
<feature type="domain" description="Phosphoribosyl-AMP cyclohydrolase" evidence="17">
    <location>
        <begin position="32"/>
        <end position="105"/>
    </location>
</feature>
<evidence type="ECO:0000256" key="12">
    <source>
        <dbReference type="ARBA" id="ARBA00022833"/>
    </source>
</evidence>
<evidence type="ECO:0000313" key="18">
    <source>
        <dbReference type="EMBL" id="AUR50998.1"/>
    </source>
</evidence>
<dbReference type="KEGG" id="nba:CUN60_01320"/>
<evidence type="ECO:0000256" key="1">
    <source>
        <dbReference type="ARBA" id="ARBA00000024"/>
    </source>
</evidence>
<comment type="catalytic activity">
    <reaction evidence="2 16">
        <text>1-(5-phospho-beta-D-ribosyl)-ATP + H2O = 1-(5-phospho-beta-D-ribosyl)-5'-AMP + diphosphate + H(+)</text>
        <dbReference type="Rhea" id="RHEA:22828"/>
        <dbReference type="ChEBI" id="CHEBI:15377"/>
        <dbReference type="ChEBI" id="CHEBI:15378"/>
        <dbReference type="ChEBI" id="CHEBI:33019"/>
        <dbReference type="ChEBI" id="CHEBI:59457"/>
        <dbReference type="ChEBI" id="CHEBI:73183"/>
        <dbReference type="EC" id="3.6.1.31"/>
    </reaction>
</comment>
<evidence type="ECO:0000256" key="8">
    <source>
        <dbReference type="ARBA" id="ARBA00022490"/>
    </source>
</evidence>
<keyword evidence="12" id="KW-0862">Zinc</keyword>
<keyword evidence="13 16" id="KW-0067">ATP-binding</keyword>
<dbReference type="EMBL" id="CP024847">
    <property type="protein sequence ID" value="AUR50998.1"/>
    <property type="molecule type" value="Genomic_DNA"/>
</dbReference>
<dbReference type="NCBIfam" id="NF000768">
    <property type="entry name" value="PRK00051.1"/>
    <property type="match status" value="1"/>
</dbReference>
<keyword evidence="11 16" id="KW-0378">Hydrolase</keyword>
<evidence type="ECO:0000256" key="11">
    <source>
        <dbReference type="ARBA" id="ARBA00022801"/>
    </source>
</evidence>
<name>A0A2I7N3H1_9NEIS</name>
<dbReference type="Proteomes" id="UP000236655">
    <property type="component" value="Chromosome"/>
</dbReference>
<dbReference type="AlphaFoldDB" id="A0A2I7N3H1"/>
<dbReference type="GO" id="GO:0005524">
    <property type="term" value="F:ATP binding"/>
    <property type="evidence" value="ECO:0007669"/>
    <property type="project" value="UniProtKB-KW"/>
</dbReference>
<keyword evidence="9 16" id="KW-0028">Amino-acid biosynthesis</keyword>
<comment type="subcellular location">
    <subcellularLocation>
        <location evidence="3 16">Cytoplasm</location>
    </subcellularLocation>
</comment>
<dbReference type="Gene3D" id="3.10.20.810">
    <property type="entry name" value="Phosphoribosyl-AMP cyclohydrolase"/>
    <property type="match status" value="1"/>
</dbReference>
<gene>
    <name evidence="16" type="primary">hisI</name>
    <name evidence="16" type="synonym">hisIE</name>
    <name evidence="18" type="ORF">CUN60_01320</name>
</gene>
<dbReference type="HAMAP" id="MF_01019">
    <property type="entry name" value="HisIE"/>
    <property type="match status" value="1"/>
</dbReference>
<dbReference type="PANTHER" id="PTHR42945:SF9">
    <property type="entry name" value="HISTIDINE BIOSYNTHESIS BIFUNCTIONAL PROTEIN HISIE"/>
    <property type="match status" value="1"/>
</dbReference>
<dbReference type="InterPro" id="IPR023019">
    <property type="entry name" value="His_synth_HisIE"/>
</dbReference>
<evidence type="ECO:0000256" key="5">
    <source>
        <dbReference type="ARBA" id="ARBA00005204"/>
    </source>
</evidence>
<dbReference type="InterPro" id="IPR002496">
    <property type="entry name" value="PRib_AMP_CycHydrolase_dom"/>
</dbReference>
<evidence type="ECO:0000256" key="13">
    <source>
        <dbReference type="ARBA" id="ARBA00022840"/>
    </source>
</evidence>
<comment type="catalytic activity">
    <reaction evidence="1 16">
        <text>1-(5-phospho-beta-D-ribosyl)-5'-AMP + H2O = 1-(5-phospho-beta-D-ribosyl)-5-[(5-phospho-beta-D-ribosylamino)methylideneamino]imidazole-4-carboxamide</text>
        <dbReference type="Rhea" id="RHEA:20049"/>
        <dbReference type="ChEBI" id="CHEBI:15377"/>
        <dbReference type="ChEBI" id="CHEBI:58435"/>
        <dbReference type="ChEBI" id="CHEBI:59457"/>
        <dbReference type="EC" id="3.5.4.19"/>
    </reaction>
</comment>
<comment type="similarity">
    <text evidence="7 16">In the N-terminal section; belongs to the PRA-CH family.</text>
</comment>
<keyword evidence="14 16" id="KW-0368">Histidine biosynthesis</keyword>
<dbReference type="SUPFAM" id="SSF101386">
    <property type="entry name" value="all-alpha NTP pyrophosphatases"/>
    <property type="match status" value="1"/>
</dbReference>
<keyword evidence="15 16" id="KW-0511">Multifunctional enzyme</keyword>
<accession>A0A2I7N3H1</accession>
<dbReference type="GO" id="GO:0000105">
    <property type="term" value="P:L-histidine biosynthetic process"/>
    <property type="evidence" value="ECO:0007669"/>
    <property type="project" value="UniProtKB-UniRule"/>
</dbReference>
<dbReference type="SUPFAM" id="SSF141734">
    <property type="entry name" value="HisI-like"/>
    <property type="match status" value="1"/>
</dbReference>
<comment type="similarity">
    <text evidence="6 16">In the C-terminal section; belongs to the PRA-PH family.</text>
</comment>
<comment type="pathway">
    <text evidence="4 16">Amino-acid biosynthesis; L-histidine biosynthesis; L-histidine from 5-phospho-alpha-D-ribose 1-diphosphate: step 3/9.</text>
</comment>
<dbReference type="HAMAP" id="MF_01020">
    <property type="entry name" value="HisE"/>
    <property type="match status" value="1"/>
</dbReference>
<evidence type="ECO:0000256" key="6">
    <source>
        <dbReference type="ARBA" id="ARBA00007731"/>
    </source>
</evidence>
<keyword evidence="10 16" id="KW-0547">Nucleotide-binding</keyword>
<evidence type="ECO:0000259" key="17">
    <source>
        <dbReference type="Pfam" id="PF01502"/>
    </source>
</evidence>
<dbReference type="OrthoDB" id="9795769at2"/>